<dbReference type="RefSeq" id="WP_212213288.1">
    <property type="nucleotide sequence ID" value="NZ_JAGUCO010000001.1"/>
</dbReference>
<dbReference type="Proteomes" id="UP000708576">
    <property type="component" value="Unassembled WGS sequence"/>
</dbReference>
<evidence type="ECO:0000313" key="2">
    <source>
        <dbReference type="Proteomes" id="UP000708576"/>
    </source>
</evidence>
<dbReference type="Gene3D" id="1.10.10.10">
    <property type="entry name" value="Winged helix-like DNA-binding domain superfamily/Winged helix DNA-binding domain"/>
    <property type="match status" value="1"/>
</dbReference>
<evidence type="ECO:0000313" key="1">
    <source>
        <dbReference type="EMBL" id="MBS2097225.1"/>
    </source>
</evidence>
<comment type="caution">
    <text evidence="1">The sequence shown here is derived from an EMBL/GenBank/DDBJ whole genome shotgun (WGS) entry which is preliminary data.</text>
</comment>
<dbReference type="EMBL" id="JAGUCO010000001">
    <property type="protein sequence ID" value="MBS2097225.1"/>
    <property type="molecule type" value="Genomic_DNA"/>
</dbReference>
<dbReference type="SUPFAM" id="SSF46785">
    <property type="entry name" value="Winged helix' DNA-binding domain"/>
    <property type="match status" value="1"/>
</dbReference>
<keyword evidence="2" id="KW-1185">Reference proteome</keyword>
<accession>A0ABS5JQR3</accession>
<dbReference type="InterPro" id="IPR036390">
    <property type="entry name" value="WH_DNA-bd_sf"/>
</dbReference>
<gene>
    <name evidence="1" type="ORF">KEM10_02975</name>
</gene>
<organism evidence="1 2">
    <name type="scientific">Carboxylicivirga linearis</name>
    <dbReference type="NCBI Taxonomy" id="1628157"/>
    <lineage>
        <taxon>Bacteria</taxon>
        <taxon>Pseudomonadati</taxon>
        <taxon>Bacteroidota</taxon>
        <taxon>Bacteroidia</taxon>
        <taxon>Marinilabiliales</taxon>
        <taxon>Marinilabiliaceae</taxon>
        <taxon>Carboxylicivirga</taxon>
    </lineage>
</organism>
<protein>
    <submittedName>
        <fullName evidence="1">Transcriptional regulator</fullName>
    </submittedName>
</protein>
<proteinExistence type="predicted"/>
<dbReference type="InterPro" id="IPR036388">
    <property type="entry name" value="WH-like_DNA-bd_sf"/>
</dbReference>
<name>A0ABS5JQR3_9BACT</name>
<sequence>METTDKVLDAMKKAAKPLKAGEIAELSGLDKKEVDKAMKTLKEEEKIVSPKRCFWEPK</sequence>
<reference evidence="1 2" key="1">
    <citation type="journal article" date="2015" name="Int. J. Syst. Evol. Microbiol.">
        <title>Carboxylicivirga linearis sp. nov., isolated from a sea cucumber culture pond.</title>
        <authorList>
            <person name="Wang F.Q."/>
            <person name="Zhou Y.X."/>
            <person name="Lin X.Z."/>
            <person name="Chen G.J."/>
            <person name="Du Z.J."/>
        </authorList>
    </citation>
    <scope>NUCLEOTIDE SEQUENCE [LARGE SCALE GENOMIC DNA]</scope>
    <source>
        <strain evidence="1 2">FB218</strain>
    </source>
</reference>